<keyword evidence="4 6" id="KW-0472">Membrane</keyword>
<sequence>MMALSKSMDEHSMAEHDKALSISNPRRDGESKAEATIVEDEVQCPQRHDGRRYNKFGDEPEIPKNNLFIVMSALALITFVSALDQSIVATALPTIAEEFNTSPSEYSWIGTSYLLAQVVMHPINGRLTDIIGRKPALYMSVTLLLIFSALCGAAKNAAWLIVARAFAGLGGGSTVALSLIIVSDVVPLEKRAVFQGWMSAVWGVAGTLGPILGGLFTTKVNWRWCFYINISICSYDFVGLLLIVIAAPLVIVGFSTAADEGFGAKKAYAVIITGIGIMALAVIHFLTTKKNAIIPARLLRTRTTLFFMIGSFFQSLIFMPSLFLLPQFFQGISGASSLRSGIDLVPYSIALSVFGILAGQLTTQFHIVRPVIWVGFAIAALGYGLWYACLTSTVSYATQEGLQVITAAGTGLAISTPMLVIQAAMPGKEMAAATSAWVLMRSMGACVGVAVFTAIFNAGLRSRFKKIDGYGTLFTVPTSASGFQALRQMSEGSTKVQVLKAFADSMRLCWIIGCAFLCFALVLTLFTKSYTLKRNYIAAAPANGSSHIDSSNDDIEKGPANLSHKQEITDKAYRGIALSEDGSSDAAPLPSLPLRS</sequence>
<feature type="domain" description="Major facilitator superfamily (MFS) profile" evidence="7">
    <location>
        <begin position="70"/>
        <end position="532"/>
    </location>
</feature>
<reference evidence="8" key="3">
    <citation type="submission" date="2024-01" db="EMBL/GenBank/DDBJ databases">
        <authorList>
            <person name="Coelho M.A."/>
            <person name="David-Palma M."/>
            <person name="Shea T."/>
            <person name="Sun S."/>
            <person name="Cuomo C.A."/>
            <person name="Heitman J."/>
        </authorList>
    </citation>
    <scope>NUCLEOTIDE SEQUENCE</scope>
    <source>
        <strain evidence="8">CBS 7841</strain>
    </source>
</reference>
<dbReference type="SUPFAM" id="SSF103473">
    <property type="entry name" value="MFS general substrate transporter"/>
    <property type="match status" value="1"/>
</dbReference>
<keyword evidence="3 6" id="KW-1133">Transmembrane helix</keyword>
<reference evidence="8" key="1">
    <citation type="submission" date="2016-06" db="EMBL/GenBank/DDBJ databases">
        <authorList>
            <person name="Cuomo C."/>
            <person name="Litvintseva A."/>
            <person name="Heitman J."/>
            <person name="Chen Y."/>
            <person name="Sun S."/>
            <person name="Springer D."/>
            <person name="Dromer F."/>
            <person name="Young S."/>
            <person name="Zeng Q."/>
            <person name="Chapman S."/>
            <person name="Gujja S."/>
            <person name="Saif S."/>
            <person name="Birren B."/>
        </authorList>
    </citation>
    <scope>NUCLEOTIDE SEQUENCE</scope>
    <source>
        <strain evidence="8">CBS 7841</strain>
    </source>
</reference>
<dbReference type="InterPro" id="IPR011701">
    <property type="entry name" value="MFS"/>
</dbReference>
<feature type="transmembrane region" description="Helical" evidence="6">
    <location>
        <begin position="136"/>
        <end position="155"/>
    </location>
</feature>
<dbReference type="Proteomes" id="UP000094043">
    <property type="component" value="Chromosome 1"/>
</dbReference>
<feature type="transmembrane region" description="Helical" evidence="6">
    <location>
        <begin position="194"/>
        <end position="217"/>
    </location>
</feature>
<dbReference type="GeneID" id="91084475"/>
<dbReference type="KEGG" id="cdep:91084475"/>
<feature type="transmembrane region" description="Helical" evidence="6">
    <location>
        <begin position="402"/>
        <end position="425"/>
    </location>
</feature>
<evidence type="ECO:0000256" key="1">
    <source>
        <dbReference type="ARBA" id="ARBA00004141"/>
    </source>
</evidence>
<dbReference type="Gene3D" id="1.20.1250.20">
    <property type="entry name" value="MFS general substrate transporter like domains"/>
    <property type="match status" value="1"/>
</dbReference>
<evidence type="ECO:0000313" key="9">
    <source>
        <dbReference type="Proteomes" id="UP000094043"/>
    </source>
</evidence>
<dbReference type="PRINTS" id="PR01036">
    <property type="entry name" value="TCRTETB"/>
</dbReference>
<proteinExistence type="predicted"/>
<dbReference type="CDD" id="cd17502">
    <property type="entry name" value="MFS_Azr1_MDR_like"/>
    <property type="match status" value="1"/>
</dbReference>
<feature type="transmembrane region" description="Helical" evidence="6">
    <location>
        <begin position="306"/>
        <end position="329"/>
    </location>
</feature>
<reference evidence="8" key="2">
    <citation type="journal article" date="2022" name="Elife">
        <title>Obligate sexual reproduction of a homothallic fungus closely related to the Cryptococcus pathogenic species complex.</title>
        <authorList>
            <person name="Passer A.R."/>
            <person name="Clancey S.A."/>
            <person name="Shea T."/>
            <person name="David-Palma M."/>
            <person name="Averette A.F."/>
            <person name="Boekhout T."/>
            <person name="Porcel B.M."/>
            <person name="Nowrousian M."/>
            <person name="Cuomo C.A."/>
            <person name="Sun S."/>
            <person name="Heitman J."/>
            <person name="Coelho M.A."/>
        </authorList>
    </citation>
    <scope>NUCLEOTIDE SEQUENCE</scope>
    <source>
        <strain evidence="8">CBS 7841</strain>
    </source>
</reference>
<feature type="transmembrane region" description="Helical" evidence="6">
    <location>
        <begin position="505"/>
        <end position="526"/>
    </location>
</feature>
<dbReference type="EMBL" id="CP143784">
    <property type="protein sequence ID" value="WVN85117.1"/>
    <property type="molecule type" value="Genomic_DNA"/>
</dbReference>
<dbReference type="InterPro" id="IPR020846">
    <property type="entry name" value="MFS_dom"/>
</dbReference>
<dbReference type="RefSeq" id="XP_066065818.1">
    <property type="nucleotide sequence ID" value="XM_066209721.1"/>
</dbReference>
<feature type="transmembrane region" description="Helical" evidence="6">
    <location>
        <begin position="161"/>
        <end position="182"/>
    </location>
</feature>
<protein>
    <recommendedName>
        <fullName evidence="7">Major facilitator superfamily (MFS) profile domain-containing protein</fullName>
    </recommendedName>
</protein>
<evidence type="ECO:0000256" key="4">
    <source>
        <dbReference type="ARBA" id="ARBA00023136"/>
    </source>
</evidence>
<dbReference type="Pfam" id="PF07690">
    <property type="entry name" value="MFS_1"/>
    <property type="match status" value="1"/>
</dbReference>
<feature type="compositionally biased region" description="Basic and acidic residues" evidence="5">
    <location>
        <begin position="7"/>
        <end position="33"/>
    </location>
</feature>
<organism evidence="8 9">
    <name type="scientific">Cryptococcus depauperatus CBS 7841</name>
    <dbReference type="NCBI Taxonomy" id="1295531"/>
    <lineage>
        <taxon>Eukaryota</taxon>
        <taxon>Fungi</taxon>
        <taxon>Dikarya</taxon>
        <taxon>Basidiomycota</taxon>
        <taxon>Agaricomycotina</taxon>
        <taxon>Tremellomycetes</taxon>
        <taxon>Tremellales</taxon>
        <taxon>Cryptococcaceae</taxon>
        <taxon>Cryptococcus</taxon>
    </lineage>
</organism>
<comment type="subcellular location">
    <subcellularLocation>
        <location evidence="1">Membrane</location>
        <topology evidence="1">Multi-pass membrane protein</topology>
    </subcellularLocation>
</comment>
<dbReference type="GO" id="GO:0022857">
    <property type="term" value="F:transmembrane transporter activity"/>
    <property type="evidence" value="ECO:0007669"/>
    <property type="project" value="InterPro"/>
</dbReference>
<feature type="transmembrane region" description="Helical" evidence="6">
    <location>
        <begin position="437"/>
        <end position="460"/>
    </location>
</feature>
<dbReference type="GO" id="GO:0005886">
    <property type="term" value="C:plasma membrane"/>
    <property type="evidence" value="ECO:0007669"/>
    <property type="project" value="TreeGrafter"/>
</dbReference>
<dbReference type="PANTHER" id="PTHR23501">
    <property type="entry name" value="MAJOR FACILITATOR SUPERFAMILY"/>
    <property type="match status" value="1"/>
</dbReference>
<keyword evidence="2 6" id="KW-0812">Transmembrane</keyword>
<dbReference type="InterPro" id="IPR036259">
    <property type="entry name" value="MFS_trans_sf"/>
</dbReference>
<accession>A0AAJ8JMP3</accession>
<feature type="transmembrane region" description="Helical" evidence="6">
    <location>
        <begin position="371"/>
        <end position="390"/>
    </location>
</feature>
<dbReference type="PROSITE" id="PS50850">
    <property type="entry name" value="MFS"/>
    <property type="match status" value="1"/>
</dbReference>
<name>A0AAJ8JMP3_9TREE</name>
<dbReference type="PANTHER" id="PTHR23501:SF102">
    <property type="entry name" value="DRUG TRANSPORTER, PUTATIVE (AFU_ORTHOLOGUE AFUA_3G08530)-RELATED"/>
    <property type="match status" value="1"/>
</dbReference>
<evidence type="ECO:0000313" key="8">
    <source>
        <dbReference type="EMBL" id="WVN85117.1"/>
    </source>
</evidence>
<feature type="region of interest" description="Disordered" evidence="5">
    <location>
        <begin position="1"/>
        <end position="38"/>
    </location>
</feature>
<feature type="transmembrane region" description="Helical" evidence="6">
    <location>
        <begin position="267"/>
        <end position="286"/>
    </location>
</feature>
<gene>
    <name evidence="8" type="ORF">L203_100259</name>
</gene>
<evidence type="ECO:0000259" key="7">
    <source>
        <dbReference type="PROSITE" id="PS50850"/>
    </source>
</evidence>
<feature type="transmembrane region" description="Helical" evidence="6">
    <location>
        <begin position="341"/>
        <end position="359"/>
    </location>
</feature>
<dbReference type="AlphaFoldDB" id="A0AAJ8JMP3"/>
<feature type="transmembrane region" description="Helical" evidence="6">
    <location>
        <begin position="237"/>
        <end position="255"/>
    </location>
</feature>
<evidence type="ECO:0000256" key="5">
    <source>
        <dbReference type="SAM" id="MobiDB-lite"/>
    </source>
</evidence>
<evidence type="ECO:0000256" key="3">
    <source>
        <dbReference type="ARBA" id="ARBA00022989"/>
    </source>
</evidence>
<evidence type="ECO:0000256" key="6">
    <source>
        <dbReference type="SAM" id="Phobius"/>
    </source>
</evidence>
<evidence type="ECO:0000256" key="2">
    <source>
        <dbReference type="ARBA" id="ARBA00022692"/>
    </source>
</evidence>
<keyword evidence="9" id="KW-1185">Reference proteome</keyword>